<name>A0A2N5W5H0_9BASI</name>
<sequence>MLYGIPPDQTKTPTTEAMQAACVEQLLADVARMEESMRKMMSFLQNSPILNPPFSSQANQSQGNVNADQFNQSCSRNHAQHTVPNPTFHGPMGPKFSHIAQLEPLKIQELWFAGDLAQLGSFLRSVRDF</sequence>
<dbReference type="OrthoDB" id="10539072at2759"/>
<organism evidence="1 2">
    <name type="scientific">Puccinia coronata f. sp. avenae</name>
    <dbReference type="NCBI Taxonomy" id="200324"/>
    <lineage>
        <taxon>Eukaryota</taxon>
        <taxon>Fungi</taxon>
        <taxon>Dikarya</taxon>
        <taxon>Basidiomycota</taxon>
        <taxon>Pucciniomycotina</taxon>
        <taxon>Pucciniomycetes</taxon>
        <taxon>Pucciniales</taxon>
        <taxon>Pucciniaceae</taxon>
        <taxon>Puccinia</taxon>
    </lineage>
</organism>
<dbReference type="STRING" id="200324.A0A2N5W5H0"/>
<protein>
    <submittedName>
        <fullName evidence="1">Uncharacterized protein</fullName>
    </submittedName>
</protein>
<dbReference type="AlphaFoldDB" id="A0A2N5W5H0"/>
<proteinExistence type="predicted"/>
<dbReference type="Proteomes" id="UP000235388">
    <property type="component" value="Unassembled WGS sequence"/>
</dbReference>
<evidence type="ECO:0000313" key="2">
    <source>
        <dbReference type="Proteomes" id="UP000235388"/>
    </source>
</evidence>
<evidence type="ECO:0000313" key="1">
    <source>
        <dbReference type="EMBL" id="PLW57479.1"/>
    </source>
</evidence>
<keyword evidence="2" id="KW-1185">Reference proteome</keyword>
<gene>
    <name evidence="1" type="ORF">PCANC_02619</name>
</gene>
<comment type="caution">
    <text evidence="1">The sequence shown here is derived from an EMBL/GenBank/DDBJ whole genome shotgun (WGS) entry which is preliminary data.</text>
</comment>
<dbReference type="EMBL" id="PGCJ01000010">
    <property type="protein sequence ID" value="PLW57479.1"/>
    <property type="molecule type" value="Genomic_DNA"/>
</dbReference>
<accession>A0A2N5W5H0</accession>
<reference evidence="1 2" key="1">
    <citation type="submission" date="2017-11" db="EMBL/GenBank/DDBJ databases">
        <title>De novo assembly and phasing of dikaryotic genomes from two isolates of Puccinia coronata f. sp. avenae, the causal agent of oat crown rust.</title>
        <authorList>
            <person name="Miller M.E."/>
            <person name="Zhang Y."/>
            <person name="Omidvar V."/>
            <person name="Sperschneider J."/>
            <person name="Schwessinger B."/>
            <person name="Raley C."/>
            <person name="Palmer J.M."/>
            <person name="Garnica D."/>
            <person name="Upadhyaya N."/>
            <person name="Rathjen J."/>
            <person name="Taylor J.M."/>
            <person name="Park R.F."/>
            <person name="Dodds P.N."/>
            <person name="Hirsch C.D."/>
            <person name="Kianian S.F."/>
            <person name="Figueroa M."/>
        </authorList>
    </citation>
    <scope>NUCLEOTIDE SEQUENCE [LARGE SCALE GENOMIC DNA]</scope>
    <source>
        <strain evidence="1">12NC29</strain>
    </source>
</reference>